<dbReference type="SUPFAM" id="SSF53335">
    <property type="entry name" value="S-adenosyl-L-methionine-dependent methyltransferases"/>
    <property type="match status" value="1"/>
</dbReference>
<accession>A0A3B1CBB1</accession>
<feature type="domain" description="Methyltransferase FkbM" evidence="1">
    <location>
        <begin position="69"/>
        <end position="237"/>
    </location>
</feature>
<protein>
    <recommendedName>
        <fullName evidence="1">Methyltransferase FkbM domain-containing protein</fullName>
    </recommendedName>
</protein>
<dbReference type="PANTHER" id="PTHR34203:SF15">
    <property type="entry name" value="SLL1173 PROTEIN"/>
    <property type="match status" value="1"/>
</dbReference>
<dbReference type="NCBIfam" id="TIGR01444">
    <property type="entry name" value="fkbM_fam"/>
    <property type="match status" value="1"/>
</dbReference>
<dbReference type="InterPro" id="IPR052514">
    <property type="entry name" value="SAM-dependent_MTase"/>
</dbReference>
<dbReference type="InterPro" id="IPR006342">
    <property type="entry name" value="FkbM_mtfrase"/>
</dbReference>
<dbReference type="PANTHER" id="PTHR34203">
    <property type="entry name" value="METHYLTRANSFERASE, FKBM FAMILY PROTEIN"/>
    <property type="match status" value="1"/>
</dbReference>
<reference evidence="2" key="1">
    <citation type="submission" date="2018-06" db="EMBL/GenBank/DDBJ databases">
        <authorList>
            <person name="Zhirakovskaya E."/>
        </authorList>
    </citation>
    <scope>NUCLEOTIDE SEQUENCE</scope>
</reference>
<dbReference type="AlphaFoldDB" id="A0A3B1CBB1"/>
<dbReference type="Gene3D" id="3.40.50.150">
    <property type="entry name" value="Vaccinia Virus protein VP39"/>
    <property type="match status" value="1"/>
</dbReference>
<dbReference type="InterPro" id="IPR029063">
    <property type="entry name" value="SAM-dependent_MTases_sf"/>
</dbReference>
<dbReference type="EMBL" id="UOGD01000299">
    <property type="protein sequence ID" value="VAX25472.1"/>
    <property type="molecule type" value="Genomic_DNA"/>
</dbReference>
<evidence type="ECO:0000313" key="2">
    <source>
        <dbReference type="EMBL" id="VAX25472.1"/>
    </source>
</evidence>
<name>A0A3B1CBB1_9ZZZZ</name>
<evidence type="ECO:0000259" key="1">
    <source>
        <dbReference type="Pfam" id="PF05050"/>
    </source>
</evidence>
<dbReference type="Pfam" id="PF05050">
    <property type="entry name" value="Methyltransf_21"/>
    <property type="match status" value="1"/>
</dbReference>
<proteinExistence type="predicted"/>
<sequence length="273" mass="31563">MKLKEYFYLFGLKPKEKKYGYQVKQFNLKSFGLVEYAQWKHPAESEKYIRENDVAYLKTFLDDGDFCIDIGAHSGDTAVPMALAVGKSGSVLALEPNPFVFPVLNKNTNLNKNQTNIIPLMIAATEKDGDIEFEYSDSGFCNGGRHENISKWKHGHAFNLTVTGLNLSSLLHDKYSEKLPNLKFIKVDAEGYDLSILKSISDIIEEYKPFVKTEIFKKTDVAYREAMFSFFSERRYRLYKVENDTNYKEKELSEADMIKWSHYDIFCVPNKVR</sequence>
<organism evidence="2">
    <name type="scientific">hydrothermal vent metagenome</name>
    <dbReference type="NCBI Taxonomy" id="652676"/>
    <lineage>
        <taxon>unclassified sequences</taxon>
        <taxon>metagenomes</taxon>
        <taxon>ecological metagenomes</taxon>
    </lineage>
</organism>
<gene>
    <name evidence="2" type="ORF">MNBD_IGNAVI01-455</name>
</gene>